<gene>
    <name evidence="1" type="ORF">FH715_01140</name>
</gene>
<dbReference type="SUPFAM" id="SSF54637">
    <property type="entry name" value="Thioesterase/thiol ester dehydrase-isomerase"/>
    <property type="match status" value="1"/>
</dbReference>
<dbReference type="EMBL" id="VDGT01000001">
    <property type="protein sequence ID" value="TNM34322.1"/>
    <property type="molecule type" value="Genomic_DNA"/>
</dbReference>
<dbReference type="AlphaFoldDB" id="A0A5C4VEX1"/>
<dbReference type="OrthoDB" id="513711at2"/>
<proteinExistence type="predicted"/>
<dbReference type="Proteomes" id="UP000311713">
    <property type="component" value="Unassembled WGS sequence"/>
</dbReference>
<comment type="caution">
    <text evidence="1">The sequence shown here is derived from an EMBL/GenBank/DDBJ whole genome shotgun (WGS) entry which is preliminary data.</text>
</comment>
<protein>
    <submittedName>
        <fullName evidence="1">Acyl-CoA thioesterase</fullName>
    </submittedName>
</protein>
<organism evidence="1 2">
    <name type="scientific">Streptomyces sedi</name>
    <dbReference type="NCBI Taxonomy" id="555059"/>
    <lineage>
        <taxon>Bacteria</taxon>
        <taxon>Bacillati</taxon>
        <taxon>Actinomycetota</taxon>
        <taxon>Actinomycetes</taxon>
        <taxon>Kitasatosporales</taxon>
        <taxon>Streptomycetaceae</taxon>
        <taxon>Streptomyces</taxon>
    </lineage>
</organism>
<dbReference type="RefSeq" id="WP_139640080.1">
    <property type="nucleotide sequence ID" value="NZ_BAAAZS010000047.1"/>
</dbReference>
<evidence type="ECO:0000313" key="1">
    <source>
        <dbReference type="EMBL" id="TNM34322.1"/>
    </source>
</evidence>
<accession>A0A5C4VEX1</accession>
<keyword evidence="2" id="KW-1185">Reference proteome</keyword>
<reference evidence="1 2" key="1">
    <citation type="submission" date="2019-06" db="EMBL/GenBank/DDBJ databases">
        <title>Draft genome of Streptomyces sedi sp. JCM16909.</title>
        <authorList>
            <person name="Klykleung N."/>
            <person name="Tanasupawat S."/>
            <person name="Kudo T."/>
            <person name="Yuki M."/>
            <person name="Ohkuma M."/>
        </authorList>
    </citation>
    <scope>NUCLEOTIDE SEQUENCE [LARGE SCALE GENOMIC DNA]</scope>
    <source>
        <strain evidence="1 2">JCM 16909</strain>
    </source>
</reference>
<evidence type="ECO:0000313" key="2">
    <source>
        <dbReference type="Proteomes" id="UP000311713"/>
    </source>
</evidence>
<dbReference type="Pfam" id="PF13279">
    <property type="entry name" value="4HBT_2"/>
    <property type="match status" value="1"/>
</dbReference>
<dbReference type="InterPro" id="IPR029069">
    <property type="entry name" value="HotDog_dom_sf"/>
</dbReference>
<sequence length="154" mass="17954">MPEYFELRHTVGFEETNLVGNVYYVHYVRWQGRCREMFLKRLAPEVLEDLRDDLKLFTLRVECEFFAEITAFDELSIRMRLIDLGQTQLEFGFDYVRLDPEGTGVETLVARGRQRVACMRGPNTRTVPSRVPDALLRALEPYRPRVPAAARRAA</sequence>
<name>A0A5C4VEX1_9ACTN</name>
<dbReference type="CDD" id="cd00586">
    <property type="entry name" value="4HBT"/>
    <property type="match status" value="1"/>
</dbReference>
<dbReference type="Gene3D" id="3.10.129.10">
    <property type="entry name" value="Hotdog Thioesterase"/>
    <property type="match status" value="1"/>
</dbReference>